<evidence type="ECO:0008006" key="16">
    <source>
        <dbReference type="Google" id="ProtNLM"/>
    </source>
</evidence>
<keyword evidence="6" id="KW-0862">Zinc</keyword>
<dbReference type="FunFam" id="3.30.830.10:FF:000108">
    <property type="entry name" value="Uncharacterized protein"/>
    <property type="match status" value="1"/>
</dbReference>
<dbReference type="Pfam" id="PF16187">
    <property type="entry name" value="Peptidase_M16_M"/>
    <property type="match status" value="2"/>
</dbReference>
<dbReference type="OrthoDB" id="952271at2759"/>
<name>A0A8S1X6W0_PAROT</name>
<feature type="domain" description="Coenzyme PQQ synthesis protein F-like C-terminal lobe" evidence="13">
    <location>
        <begin position="916"/>
        <end position="1014"/>
    </location>
</feature>
<reference evidence="14" key="1">
    <citation type="submission" date="2021-01" db="EMBL/GenBank/DDBJ databases">
        <authorList>
            <consortium name="Genoscope - CEA"/>
            <person name="William W."/>
        </authorList>
    </citation>
    <scope>NUCLEOTIDE SEQUENCE</scope>
</reference>
<keyword evidence="3" id="KW-0645">Protease</keyword>
<evidence type="ECO:0000256" key="8">
    <source>
        <dbReference type="RuleBase" id="RU004447"/>
    </source>
</evidence>
<sequence>MQKLRREAIERAKLNSACNTMISTLFVVLVTLLTLFICDLSGLVQLDKPLQYVSAANAIKDQIPERNFISASQTGTLEPLQGQHIDKVNVVKPIIDHREYRYLELENNLKVLLIHDSESEMASAAMDVKAGSWHEPNEYPGLAHFCEHMLFIGSQKYPQTGFFDDLMAKGGGSSNAYTEAQNTNYYFEITVNHLGKALDAFAHFFIDPLFNEDAVNKERNAVNSEYEIDVSTEDWKVVNLFALLADPKHPASRFSIGNNDVLAKEGVVQALKKFYQDNYSSNVMSLAVSSRLTLNEMEKMVKVFSKIENKNLIPQSISGFPYQFGLLGKYKTEKKLVLLNWQLSGREQFVHQKPLELIDYLLNNGNLKDYLKEKQLVIEFESSIFIEQNHFVNYIIELTLPEQPLEDGNISLEITRIINNYIQQLEEWLKDEKYLEEIFKEQSQISKINFEYMEQPQEISSIAKNLNKYEAAEVLSSSFVMDVFDKDLILKYISELKKTDNLLILIGDDEYQFTDNTLKGNNKEFLKDKRLDKKSDIYRLEYATQKLTKDSIKIITQKDSKLQKLFTKPEENLFIPDDLKLVSLCESNQSKLPIMVHSDQLKPLDKEGKLNVLLHAGQDLQEFSQDECKKEENVYQKNNHYPILLNKENNQWWKVSTQFKLPAVYGALSIQYTKPITIRQFTSARIYNFISDEQINKQLRQPLATGYSVELDIGKQIEIKAYGFSEKVRGFFNSICGCINPFREKSQSLIELEEKKEEDSPDFIRAKQSLITSIKDIFQLKLYEQSFQLYLPSILRKDFFNPELVLQQIPDITEEQMLSDIKDILQNSIQSSLLIGNIDQKNAQDLSAELQTCIQDKDAKFEQQTRLPISVLSLNGKNWVFAKFVESDKGDLNGVTLNYYQIGQRTQENFALMKILQPLLNSQAYNHLRTDLQLGYVVAMKFKQVSCIDGALFLVQGNKELPMKVNELIEEFLMQFDEYLKTMNKKQFEHLRHSAIVELRQKPQTLSEEADRLWGYINSDDYSFEERQVTIESLKSISKEQIIEFYENVFINNRSKISVQLYGEGMVSQTLSLKNNEEFESYIKANIPEGASLFTDTESQYYDCPNDVSSV</sequence>
<evidence type="ECO:0000256" key="7">
    <source>
        <dbReference type="ARBA" id="ARBA00023049"/>
    </source>
</evidence>
<dbReference type="InterPro" id="IPR011765">
    <property type="entry name" value="Pept_M16_N"/>
</dbReference>
<gene>
    <name evidence="14" type="ORF">POCTA_138.1.T1130043</name>
</gene>
<dbReference type="Proteomes" id="UP000683925">
    <property type="component" value="Unassembled WGS sequence"/>
</dbReference>
<dbReference type="Pfam" id="PF05193">
    <property type="entry name" value="Peptidase_M16_C"/>
    <property type="match status" value="1"/>
</dbReference>
<comment type="similarity">
    <text evidence="2 8">Belongs to the peptidase M16 family.</text>
</comment>
<comment type="cofactor">
    <cofactor evidence="1">
        <name>Zn(2+)</name>
        <dbReference type="ChEBI" id="CHEBI:29105"/>
    </cofactor>
</comment>
<evidence type="ECO:0000256" key="1">
    <source>
        <dbReference type="ARBA" id="ARBA00001947"/>
    </source>
</evidence>
<keyword evidence="9" id="KW-0812">Transmembrane</keyword>
<dbReference type="InterPro" id="IPR032632">
    <property type="entry name" value="Peptidase_M16_M"/>
</dbReference>
<dbReference type="Pfam" id="PF00675">
    <property type="entry name" value="Peptidase_M16"/>
    <property type="match status" value="1"/>
</dbReference>
<keyword evidence="4" id="KW-0479">Metal-binding</keyword>
<dbReference type="Pfam" id="PF22456">
    <property type="entry name" value="PqqF-like_C_4"/>
    <property type="match status" value="1"/>
</dbReference>
<dbReference type="PANTHER" id="PTHR43690:SF18">
    <property type="entry name" value="INSULIN-DEGRADING ENZYME-RELATED"/>
    <property type="match status" value="1"/>
</dbReference>
<feature type="transmembrane region" description="Helical" evidence="9">
    <location>
        <begin position="21"/>
        <end position="44"/>
    </location>
</feature>
<dbReference type="OMA" id="WHEPNEY"/>
<feature type="domain" description="Peptidase M16 middle/third" evidence="12">
    <location>
        <begin position="635"/>
        <end position="803"/>
    </location>
</feature>
<evidence type="ECO:0000256" key="2">
    <source>
        <dbReference type="ARBA" id="ARBA00007261"/>
    </source>
</evidence>
<evidence type="ECO:0000256" key="9">
    <source>
        <dbReference type="SAM" id="Phobius"/>
    </source>
</evidence>
<keyword evidence="9" id="KW-1133">Transmembrane helix</keyword>
<evidence type="ECO:0000313" key="15">
    <source>
        <dbReference type="Proteomes" id="UP000683925"/>
    </source>
</evidence>
<evidence type="ECO:0000256" key="3">
    <source>
        <dbReference type="ARBA" id="ARBA00022670"/>
    </source>
</evidence>
<dbReference type="InterPro" id="IPR050626">
    <property type="entry name" value="Peptidase_M16"/>
</dbReference>
<dbReference type="AlphaFoldDB" id="A0A8S1X6W0"/>
<feature type="domain" description="Peptidase M16 N-terminal" evidence="10">
    <location>
        <begin position="110"/>
        <end position="234"/>
    </location>
</feature>
<keyword evidence="15" id="KW-1185">Reference proteome</keyword>
<proteinExistence type="inferred from homology"/>
<keyword evidence="9" id="KW-0472">Membrane</keyword>
<dbReference type="GO" id="GO:0005829">
    <property type="term" value="C:cytosol"/>
    <property type="evidence" value="ECO:0007669"/>
    <property type="project" value="TreeGrafter"/>
</dbReference>
<evidence type="ECO:0000256" key="6">
    <source>
        <dbReference type="ARBA" id="ARBA00022833"/>
    </source>
</evidence>
<dbReference type="EMBL" id="CAJJDP010000113">
    <property type="protein sequence ID" value="CAD8196910.1"/>
    <property type="molecule type" value="Genomic_DNA"/>
</dbReference>
<dbReference type="FunFam" id="3.30.830.10:FF:000012">
    <property type="entry name" value="Protease 3"/>
    <property type="match status" value="1"/>
</dbReference>
<keyword evidence="7" id="KW-0482">Metalloprotease</keyword>
<comment type="caution">
    <text evidence="14">The sequence shown here is derived from an EMBL/GenBank/DDBJ whole genome shotgun (WGS) entry which is preliminary data.</text>
</comment>
<dbReference type="InterPro" id="IPR054734">
    <property type="entry name" value="PqqF-like_C_4"/>
</dbReference>
<accession>A0A8S1X6W0</accession>
<evidence type="ECO:0000259" key="11">
    <source>
        <dbReference type="Pfam" id="PF05193"/>
    </source>
</evidence>
<dbReference type="InterPro" id="IPR001431">
    <property type="entry name" value="Pept_M16_Zn_BS"/>
</dbReference>
<feature type="domain" description="Peptidase M16 middle/third" evidence="12">
    <location>
        <begin position="452"/>
        <end position="600"/>
    </location>
</feature>
<dbReference type="GO" id="GO:0051603">
    <property type="term" value="P:proteolysis involved in protein catabolic process"/>
    <property type="evidence" value="ECO:0007669"/>
    <property type="project" value="TreeGrafter"/>
</dbReference>
<dbReference type="GO" id="GO:0004222">
    <property type="term" value="F:metalloendopeptidase activity"/>
    <property type="evidence" value="ECO:0007669"/>
    <property type="project" value="InterPro"/>
</dbReference>
<organism evidence="14 15">
    <name type="scientific">Paramecium octaurelia</name>
    <dbReference type="NCBI Taxonomy" id="43137"/>
    <lineage>
        <taxon>Eukaryota</taxon>
        <taxon>Sar</taxon>
        <taxon>Alveolata</taxon>
        <taxon>Ciliophora</taxon>
        <taxon>Intramacronucleata</taxon>
        <taxon>Oligohymenophorea</taxon>
        <taxon>Peniculida</taxon>
        <taxon>Parameciidae</taxon>
        <taxon>Paramecium</taxon>
    </lineage>
</organism>
<dbReference type="FunFam" id="3.30.830.10:FF:000116">
    <property type="entry name" value="Uncharacterized protein"/>
    <property type="match status" value="1"/>
</dbReference>
<keyword evidence="5" id="KW-0378">Hydrolase</keyword>
<feature type="domain" description="Peptidase M16 C-terminal" evidence="11">
    <location>
        <begin position="269"/>
        <end position="396"/>
    </location>
</feature>
<dbReference type="GO" id="GO:0046872">
    <property type="term" value="F:metal ion binding"/>
    <property type="evidence" value="ECO:0007669"/>
    <property type="project" value="UniProtKB-KW"/>
</dbReference>
<dbReference type="PANTHER" id="PTHR43690">
    <property type="entry name" value="NARDILYSIN"/>
    <property type="match status" value="1"/>
</dbReference>
<evidence type="ECO:0000256" key="4">
    <source>
        <dbReference type="ARBA" id="ARBA00022723"/>
    </source>
</evidence>
<dbReference type="InterPro" id="IPR007863">
    <property type="entry name" value="Peptidase_M16_C"/>
</dbReference>
<evidence type="ECO:0000313" key="14">
    <source>
        <dbReference type="EMBL" id="CAD8196910.1"/>
    </source>
</evidence>
<dbReference type="FunFam" id="3.30.830.10:FF:000079">
    <property type="entry name" value="Coenzyme PQQ synthesis protein F"/>
    <property type="match status" value="1"/>
</dbReference>
<evidence type="ECO:0000259" key="13">
    <source>
        <dbReference type="Pfam" id="PF22456"/>
    </source>
</evidence>
<evidence type="ECO:0000256" key="5">
    <source>
        <dbReference type="ARBA" id="ARBA00022801"/>
    </source>
</evidence>
<dbReference type="GO" id="GO:0043171">
    <property type="term" value="P:peptide catabolic process"/>
    <property type="evidence" value="ECO:0007669"/>
    <property type="project" value="TreeGrafter"/>
</dbReference>
<dbReference type="GO" id="GO:0005739">
    <property type="term" value="C:mitochondrion"/>
    <property type="evidence" value="ECO:0007669"/>
    <property type="project" value="TreeGrafter"/>
</dbReference>
<evidence type="ECO:0000259" key="12">
    <source>
        <dbReference type="Pfam" id="PF16187"/>
    </source>
</evidence>
<dbReference type="PROSITE" id="PS00143">
    <property type="entry name" value="INSULINASE"/>
    <property type="match status" value="1"/>
</dbReference>
<protein>
    <recommendedName>
        <fullName evidence="16">Insulin-degrading enzyme</fullName>
    </recommendedName>
</protein>
<evidence type="ECO:0000259" key="10">
    <source>
        <dbReference type="Pfam" id="PF00675"/>
    </source>
</evidence>